<evidence type="ECO:0000313" key="6">
    <source>
        <dbReference type="Proteomes" id="UP001326715"/>
    </source>
</evidence>
<organism evidence="3 5">
    <name type="scientific">Chitinophaga sancti</name>
    <dbReference type="NCBI Taxonomy" id="1004"/>
    <lineage>
        <taxon>Bacteria</taxon>
        <taxon>Pseudomonadati</taxon>
        <taxon>Bacteroidota</taxon>
        <taxon>Chitinophagia</taxon>
        <taxon>Chitinophagales</taxon>
        <taxon>Chitinophagaceae</taxon>
        <taxon>Chitinophaga</taxon>
    </lineage>
</organism>
<dbReference type="Proteomes" id="UP001326715">
    <property type="component" value="Chromosome"/>
</dbReference>
<dbReference type="PROSITE" id="PS51353">
    <property type="entry name" value="ARSC"/>
    <property type="match status" value="1"/>
</dbReference>
<dbReference type="Proteomes" id="UP000183788">
    <property type="component" value="Unassembled WGS sequence"/>
</dbReference>
<dbReference type="PANTHER" id="PTHR30041">
    <property type="entry name" value="ARSENATE REDUCTASE"/>
    <property type="match status" value="1"/>
</dbReference>
<reference evidence="3 5" key="1">
    <citation type="submission" date="2016-11" db="EMBL/GenBank/DDBJ databases">
        <authorList>
            <person name="Jaros S."/>
            <person name="Januszkiewicz K."/>
            <person name="Wedrychowicz H."/>
        </authorList>
    </citation>
    <scope>NUCLEOTIDE SEQUENCE [LARGE SCALE GENOMIC DNA]</scope>
    <source>
        <strain evidence="3 5">DSM 784</strain>
    </source>
</reference>
<evidence type="ECO:0000256" key="2">
    <source>
        <dbReference type="PROSITE-ProRule" id="PRU01282"/>
    </source>
</evidence>
<name>A0A1K1P2U2_9BACT</name>
<comment type="similarity">
    <text evidence="1 2">Belongs to the ArsC family.</text>
</comment>
<sequence length="118" mass="13531">MKKIYHLSTCNTCKKIIDAVQAKENGFVLQDIKTEKITPAQLEEMHKLAGSYEALFSRRSQKYRPMGLHEKELTEMDYHDLILQEYSFLKRPVSIVGNEIFIGNDKKNVDGLVAAAKK</sequence>
<evidence type="ECO:0000256" key="1">
    <source>
        <dbReference type="ARBA" id="ARBA00007198"/>
    </source>
</evidence>
<dbReference type="AlphaFoldDB" id="A0A1K1P2U2"/>
<dbReference type="Pfam" id="PF03960">
    <property type="entry name" value="ArsC"/>
    <property type="match status" value="1"/>
</dbReference>
<protein>
    <submittedName>
        <fullName evidence="4">ArsC/Spx/MgsR family protein</fullName>
    </submittedName>
    <submittedName>
        <fullName evidence="3">Arsenate reductase, glutaredoxin family</fullName>
    </submittedName>
</protein>
<accession>A0A1K1P2U2</accession>
<evidence type="ECO:0000313" key="5">
    <source>
        <dbReference type="Proteomes" id="UP000183788"/>
    </source>
</evidence>
<keyword evidence="6" id="KW-1185">Reference proteome</keyword>
<evidence type="ECO:0000313" key="4">
    <source>
        <dbReference type="EMBL" id="WQG87444.1"/>
    </source>
</evidence>
<dbReference type="RefSeq" id="WP_072358920.1">
    <property type="nucleotide sequence ID" value="NZ_CBHWAX010000013.1"/>
</dbReference>
<proteinExistence type="inferred from homology"/>
<dbReference type="EMBL" id="CP140154">
    <property type="protein sequence ID" value="WQG87444.1"/>
    <property type="molecule type" value="Genomic_DNA"/>
</dbReference>
<dbReference type="OrthoDB" id="1120494at2"/>
<dbReference type="STRING" id="1004.SAMN05661012_01732"/>
<dbReference type="SUPFAM" id="SSF52833">
    <property type="entry name" value="Thioredoxin-like"/>
    <property type="match status" value="1"/>
</dbReference>
<dbReference type="InterPro" id="IPR036249">
    <property type="entry name" value="Thioredoxin-like_sf"/>
</dbReference>
<dbReference type="InterPro" id="IPR006660">
    <property type="entry name" value="Arsenate_reductase-like"/>
</dbReference>
<dbReference type="PANTHER" id="PTHR30041:SF8">
    <property type="entry name" value="PROTEIN YFFB"/>
    <property type="match status" value="1"/>
</dbReference>
<evidence type="ECO:0000313" key="3">
    <source>
        <dbReference type="EMBL" id="SFW41892.1"/>
    </source>
</evidence>
<dbReference type="EMBL" id="FPIZ01000004">
    <property type="protein sequence ID" value="SFW41892.1"/>
    <property type="molecule type" value="Genomic_DNA"/>
</dbReference>
<dbReference type="Gene3D" id="3.40.30.10">
    <property type="entry name" value="Glutaredoxin"/>
    <property type="match status" value="1"/>
</dbReference>
<reference evidence="4 6" key="2">
    <citation type="submission" date="2023-11" db="EMBL/GenBank/DDBJ databases">
        <title>MicrobeMod: A computational toolkit for identifying prokaryotic methylation and restriction-modification with nanopore sequencing.</title>
        <authorList>
            <person name="Crits-Christoph A."/>
            <person name="Kang S.C."/>
            <person name="Lee H."/>
            <person name="Ostrov N."/>
        </authorList>
    </citation>
    <scope>NUCLEOTIDE SEQUENCE [LARGE SCALE GENOMIC DNA]</scope>
    <source>
        <strain evidence="4 6">ATCC 23090</strain>
    </source>
</reference>
<gene>
    <name evidence="3" type="ORF">SAMN05661012_01732</name>
    <name evidence="4" type="ORF">SR876_21190</name>
</gene>